<dbReference type="Proteomes" id="UP000700334">
    <property type="component" value="Unassembled WGS sequence"/>
</dbReference>
<dbReference type="Pfam" id="PF00092">
    <property type="entry name" value="VWA"/>
    <property type="match status" value="2"/>
</dbReference>
<feature type="non-terminal residue" evidence="2">
    <location>
        <position position="461"/>
    </location>
</feature>
<keyword evidence="3" id="KW-1185">Reference proteome</keyword>
<feature type="domain" description="VWFA" evidence="1">
    <location>
        <begin position="10"/>
        <end position="154"/>
    </location>
</feature>
<evidence type="ECO:0000259" key="1">
    <source>
        <dbReference type="PROSITE" id="PS50234"/>
    </source>
</evidence>
<accession>A0A8J6A892</accession>
<dbReference type="EMBL" id="JAGFMF010011681">
    <property type="protein sequence ID" value="KAG8516243.1"/>
    <property type="molecule type" value="Genomic_DNA"/>
</dbReference>
<gene>
    <name evidence="2" type="ORF">J0S82_018890</name>
</gene>
<dbReference type="SUPFAM" id="SSF53300">
    <property type="entry name" value="vWA-like"/>
    <property type="match status" value="2"/>
</dbReference>
<sequence length="461" mass="51174">KPDCPVHPTELVFALDQSRGVSKRDFERMKDMVASLLRGVRVRENSCPVGARVAVLSYDSRTRHLIRFSDTYKKSRLLREVEALPYQESADGGEVGRAMRFIARNVFKRTLPGPHARRIATFFSSGQSADAQAVTTATMEFSALDIVPVVIAFGPVPAVRRAFAGPGTRGGEGRGGERFEHSGPARRALLWGQGSAASTGFRIDDTGTFQVIMVPSGADHSPALERLQLCTFCHDVCKPDAACQEARPPSPQSYVDAAFLLDSSRQVDAAEFEGMRVFLAALLDHFEVSEEPETSVTGDRVALVSHAPLHFRPDTQKSPVRAEFNLTTYRSRRLMKRHMAESVQQLNGDAFIGHALQWTLDHVFVGTPNPRRSRAIFVISAGETSHLDRETLRKESLRAKCQGYALFVLSLGPAWNDKELEDLASYPLDQHLVQLGRIHKPDLRYSVKFAKSFISSLRRKS</sequence>
<dbReference type="InterPro" id="IPR050525">
    <property type="entry name" value="ECM_Assembly_Org"/>
</dbReference>
<evidence type="ECO:0000313" key="3">
    <source>
        <dbReference type="Proteomes" id="UP000700334"/>
    </source>
</evidence>
<dbReference type="InterPro" id="IPR002035">
    <property type="entry name" value="VWF_A"/>
</dbReference>
<dbReference type="FunFam" id="3.40.50.410:FF:000021">
    <property type="entry name" value="Collagen, type VI, alpha 3"/>
    <property type="match status" value="1"/>
</dbReference>
<protein>
    <submittedName>
        <fullName evidence="2">Collagen alpha-6(VI) chain</fullName>
    </submittedName>
</protein>
<dbReference type="OrthoDB" id="4473401at2759"/>
<evidence type="ECO:0000313" key="2">
    <source>
        <dbReference type="EMBL" id="KAG8516243.1"/>
    </source>
</evidence>
<organism evidence="2 3">
    <name type="scientific">Galemys pyrenaicus</name>
    <name type="common">Iberian desman</name>
    <name type="synonym">Pyrenean desman</name>
    <dbReference type="NCBI Taxonomy" id="202257"/>
    <lineage>
        <taxon>Eukaryota</taxon>
        <taxon>Metazoa</taxon>
        <taxon>Chordata</taxon>
        <taxon>Craniata</taxon>
        <taxon>Vertebrata</taxon>
        <taxon>Euteleostomi</taxon>
        <taxon>Mammalia</taxon>
        <taxon>Eutheria</taxon>
        <taxon>Laurasiatheria</taxon>
        <taxon>Eulipotyphla</taxon>
        <taxon>Talpidae</taxon>
        <taxon>Galemys</taxon>
    </lineage>
</organism>
<dbReference type="CDD" id="cd01450">
    <property type="entry name" value="vWFA_subfamily_ECM"/>
    <property type="match status" value="2"/>
</dbReference>
<dbReference type="AlphaFoldDB" id="A0A8J6A892"/>
<dbReference type="PANTHER" id="PTHR24020:SF87">
    <property type="entry name" value="COLLAGEN ALPHA-1(VI) CHAIN-LIKE"/>
    <property type="match status" value="1"/>
</dbReference>
<dbReference type="GO" id="GO:0005581">
    <property type="term" value="C:collagen trimer"/>
    <property type="evidence" value="ECO:0007669"/>
    <property type="project" value="UniProtKB-KW"/>
</dbReference>
<keyword evidence="2" id="KW-0176">Collagen</keyword>
<name>A0A8J6A892_GALPY</name>
<dbReference type="PANTHER" id="PTHR24020">
    <property type="entry name" value="COLLAGEN ALPHA"/>
    <property type="match status" value="1"/>
</dbReference>
<dbReference type="SMART" id="SM00327">
    <property type="entry name" value="VWA"/>
    <property type="match status" value="2"/>
</dbReference>
<feature type="domain" description="VWFA" evidence="1">
    <location>
        <begin position="256"/>
        <end position="457"/>
    </location>
</feature>
<dbReference type="Gene3D" id="3.40.50.410">
    <property type="entry name" value="von Willebrand factor, type A domain"/>
    <property type="match status" value="2"/>
</dbReference>
<dbReference type="InterPro" id="IPR036465">
    <property type="entry name" value="vWFA_dom_sf"/>
</dbReference>
<proteinExistence type="predicted"/>
<dbReference type="PROSITE" id="PS50234">
    <property type="entry name" value="VWFA"/>
    <property type="match status" value="2"/>
</dbReference>
<comment type="caution">
    <text evidence="2">The sequence shown here is derived from an EMBL/GenBank/DDBJ whole genome shotgun (WGS) entry which is preliminary data.</text>
</comment>
<reference evidence="2" key="1">
    <citation type="journal article" date="2021" name="Evol. Appl.">
        <title>The genome of the Pyrenean desman and the effects of bottlenecks and inbreeding on the genomic landscape of an endangered species.</title>
        <authorList>
            <person name="Escoda L."/>
            <person name="Castresana J."/>
        </authorList>
    </citation>
    <scope>NUCLEOTIDE SEQUENCE</scope>
    <source>
        <strain evidence="2">IBE-C5619</strain>
    </source>
</reference>